<sequence>MGACEKADMDKKVMCCPGKFLSALFLIAIIKFNPKLLLLIGIAWPVLSSDILYIVPVNTAVYIICAIYCIVLLVCLGCCQRAGAGRDIYDFEAESDDDDNEIISESRISIE</sequence>
<reference evidence="2 3" key="1">
    <citation type="journal article" date="2003" name="PLoS Biol.">
        <title>The genome sequence of Caenorhabditis briggsae: a platform for comparative genomics.</title>
        <authorList>
            <person name="Stein L.D."/>
            <person name="Bao Z."/>
            <person name="Blasiar D."/>
            <person name="Blumenthal T."/>
            <person name="Brent M.R."/>
            <person name="Chen N."/>
            <person name="Chinwalla A."/>
            <person name="Clarke L."/>
            <person name="Clee C."/>
            <person name="Coghlan A."/>
            <person name="Coulson A."/>
            <person name="D'Eustachio P."/>
            <person name="Fitch D.H."/>
            <person name="Fulton L.A."/>
            <person name="Fulton R.E."/>
            <person name="Griffiths-Jones S."/>
            <person name="Harris T.W."/>
            <person name="Hillier L.W."/>
            <person name="Kamath R."/>
            <person name="Kuwabara P.E."/>
            <person name="Mardis E.R."/>
            <person name="Marra M.A."/>
            <person name="Miner T.L."/>
            <person name="Minx P."/>
            <person name="Mullikin J.C."/>
            <person name="Plumb R.W."/>
            <person name="Rogers J."/>
            <person name="Schein J.E."/>
            <person name="Sohrmann M."/>
            <person name="Spieth J."/>
            <person name="Stajich J.E."/>
            <person name="Wei C."/>
            <person name="Willey D."/>
            <person name="Wilson R.K."/>
            <person name="Durbin R."/>
            <person name="Waterston R.H."/>
        </authorList>
    </citation>
    <scope>NUCLEOTIDE SEQUENCE [LARGE SCALE GENOMIC DNA]</scope>
    <source>
        <strain evidence="2 3">AF16</strain>
    </source>
</reference>
<dbReference type="RefSeq" id="XP_045099302.1">
    <property type="nucleotide sequence ID" value="XM_045239959.1"/>
</dbReference>
<dbReference type="HOGENOM" id="CLU_2160620_0_0_1"/>
<gene>
    <name evidence="2 4" type="ORF">CBG25347</name>
    <name evidence="2" type="ORF">CBG_25347</name>
</gene>
<keyword evidence="3" id="KW-1185">Reference proteome</keyword>
<dbReference type="CTD" id="68916838"/>
<feature type="transmembrane region" description="Helical" evidence="1">
    <location>
        <begin position="59"/>
        <end position="79"/>
    </location>
</feature>
<dbReference type="WormBase" id="CBG25347">
    <property type="protein sequence ID" value="CBP48744"/>
    <property type="gene ID" value="WBGene00086761"/>
</dbReference>
<protein>
    <submittedName>
        <fullName evidence="2">Protein CBG25347</fullName>
    </submittedName>
</protein>
<dbReference type="GeneID" id="68916838"/>
<dbReference type="EMBL" id="HE600940">
    <property type="protein sequence ID" value="CAR99741.1"/>
    <property type="molecule type" value="Genomic_DNA"/>
</dbReference>
<keyword evidence="1" id="KW-0472">Membrane</keyword>
<keyword evidence="1" id="KW-0812">Transmembrane</keyword>
<evidence type="ECO:0000313" key="4">
    <source>
        <dbReference type="WormBase" id="CBG25347"/>
    </source>
</evidence>
<evidence type="ECO:0000313" key="2">
    <source>
        <dbReference type="EMBL" id="CAR99741.1"/>
    </source>
</evidence>
<evidence type="ECO:0000313" key="3">
    <source>
        <dbReference type="Proteomes" id="UP000008549"/>
    </source>
</evidence>
<organism evidence="2 3">
    <name type="scientific">Caenorhabditis briggsae</name>
    <dbReference type="NCBI Taxonomy" id="6238"/>
    <lineage>
        <taxon>Eukaryota</taxon>
        <taxon>Metazoa</taxon>
        <taxon>Ecdysozoa</taxon>
        <taxon>Nematoda</taxon>
        <taxon>Chromadorea</taxon>
        <taxon>Rhabditida</taxon>
        <taxon>Rhabditina</taxon>
        <taxon>Rhabditomorpha</taxon>
        <taxon>Rhabditoidea</taxon>
        <taxon>Rhabditidae</taxon>
        <taxon>Peloderinae</taxon>
        <taxon>Caenorhabditis</taxon>
    </lineage>
</organism>
<dbReference type="KEGG" id="cbr:CBG_25347"/>
<evidence type="ECO:0000256" key="1">
    <source>
        <dbReference type="SAM" id="Phobius"/>
    </source>
</evidence>
<reference evidence="2 3" key="2">
    <citation type="journal article" date="2011" name="PLoS Genet.">
        <title>Caenorhabditis briggsae recombinant inbred line genotypes reveal inter-strain incompatibility and the evolution of recombination.</title>
        <authorList>
            <person name="Ross J.A."/>
            <person name="Koboldt D.C."/>
            <person name="Staisch J.E."/>
            <person name="Chamberlin H.M."/>
            <person name="Gupta B.P."/>
            <person name="Miller R.D."/>
            <person name="Baird S.E."/>
            <person name="Haag E.S."/>
        </authorList>
    </citation>
    <scope>NUCLEOTIDE SEQUENCE [LARGE SCALE GENOMIC DNA]</scope>
    <source>
        <strain evidence="2 3">AF16</strain>
    </source>
</reference>
<name>B6IIL1_CAEBR</name>
<dbReference type="InParanoid" id="B6IIL1"/>
<keyword evidence="1" id="KW-1133">Transmembrane helix</keyword>
<accession>B6IIL1</accession>
<dbReference type="Proteomes" id="UP000008549">
    <property type="component" value="Unassembled WGS sequence"/>
</dbReference>
<feature type="transmembrane region" description="Helical" evidence="1">
    <location>
        <begin position="20"/>
        <end position="47"/>
    </location>
</feature>
<dbReference type="AlphaFoldDB" id="B6IIL1"/>
<proteinExistence type="predicted"/>